<feature type="domain" description="Transketolase N-terminal" evidence="4">
    <location>
        <begin position="23"/>
        <end position="264"/>
    </location>
</feature>
<proteinExistence type="inferred from homology"/>
<dbReference type="EMBL" id="BNBE01000001">
    <property type="protein sequence ID" value="GHF81300.1"/>
    <property type="molecule type" value="Genomic_DNA"/>
</dbReference>
<dbReference type="InterPro" id="IPR029061">
    <property type="entry name" value="THDP-binding"/>
</dbReference>
<accession>A0A919BBU8</accession>
<sequence>MSATTTEPPASLAAGAPAPTTEEAALRIRRAVVDMAAGRQGAHVGGSLSCADVLAVLYFGVLDLPGDSFVLSKGHAAPALYAALAARGLLDEAELAGYASPGSRLFGHPSRGLPGVEFSTGSLGHGLALGCGLALAGQLREESARERVFVLMGDGELQEGSVWESLMFAGHRRLSRLTAVIDRNGLQQTAGTEGSLSLEPLGDRLRSFGWEVRETDGHDHGPLRAALAAPSESGRPVAVIARTVKGRGVPFLEGRVSSHYATLNPALHRRALAALRAAGQVAR</sequence>
<dbReference type="Pfam" id="PF00456">
    <property type="entry name" value="Transketolase_N"/>
    <property type="match status" value="1"/>
</dbReference>
<dbReference type="PANTHER" id="PTHR47514">
    <property type="entry name" value="TRANSKETOLASE N-TERMINAL SECTION-RELATED"/>
    <property type="match status" value="1"/>
</dbReference>
<evidence type="ECO:0000313" key="5">
    <source>
        <dbReference type="EMBL" id="GHF81300.1"/>
    </source>
</evidence>
<reference evidence="5" key="1">
    <citation type="journal article" date="2014" name="Int. J. Syst. Evol. Microbiol.">
        <title>Complete genome sequence of Corynebacterium casei LMG S-19264T (=DSM 44701T), isolated from a smear-ripened cheese.</title>
        <authorList>
            <consortium name="US DOE Joint Genome Institute (JGI-PGF)"/>
            <person name="Walter F."/>
            <person name="Albersmeier A."/>
            <person name="Kalinowski J."/>
            <person name="Ruckert C."/>
        </authorList>
    </citation>
    <scope>NUCLEOTIDE SEQUENCE</scope>
    <source>
        <strain evidence="5">JCM 4122</strain>
    </source>
</reference>
<dbReference type="GO" id="GO:0000287">
    <property type="term" value="F:magnesium ion binding"/>
    <property type="evidence" value="ECO:0007669"/>
    <property type="project" value="UniProtKB-ARBA"/>
</dbReference>
<comment type="caution">
    <text evidence="5">The sequence shown here is derived from an EMBL/GenBank/DDBJ whole genome shotgun (WGS) entry which is preliminary data.</text>
</comment>
<dbReference type="RefSeq" id="WP_150235969.1">
    <property type="nucleotide sequence ID" value="NZ_BNBE01000001.1"/>
</dbReference>
<dbReference type="Gene3D" id="3.40.50.970">
    <property type="match status" value="1"/>
</dbReference>
<keyword evidence="3" id="KW-0786">Thiamine pyrophosphate</keyword>
<dbReference type="PANTHER" id="PTHR47514:SF1">
    <property type="entry name" value="TRANSKETOLASE N-TERMINAL SECTION-RELATED"/>
    <property type="match status" value="1"/>
</dbReference>
<gene>
    <name evidence="5" type="ORF">GCM10017667_06260</name>
</gene>
<evidence type="ECO:0000256" key="3">
    <source>
        <dbReference type="ARBA" id="ARBA00023052"/>
    </source>
</evidence>
<comment type="similarity">
    <text evidence="2">Belongs to the transketolase family.</text>
</comment>
<name>A0A919BBU8_STRFL</name>
<dbReference type="InterPro" id="IPR005474">
    <property type="entry name" value="Transketolase_N"/>
</dbReference>
<dbReference type="GeneID" id="95663612"/>
<organism evidence="5 6">
    <name type="scientific">Streptomyces filamentosus</name>
    <name type="common">Streptomyces roseosporus</name>
    <dbReference type="NCBI Taxonomy" id="67294"/>
    <lineage>
        <taxon>Bacteria</taxon>
        <taxon>Bacillati</taxon>
        <taxon>Actinomycetota</taxon>
        <taxon>Actinomycetes</taxon>
        <taxon>Kitasatosporales</taxon>
        <taxon>Streptomycetaceae</taxon>
        <taxon>Streptomyces</taxon>
    </lineage>
</organism>
<comment type="cofactor">
    <cofactor evidence="1">
        <name>thiamine diphosphate</name>
        <dbReference type="ChEBI" id="CHEBI:58937"/>
    </cofactor>
</comment>
<reference evidence="5" key="2">
    <citation type="submission" date="2020-09" db="EMBL/GenBank/DDBJ databases">
        <authorList>
            <person name="Sun Q."/>
            <person name="Ohkuma M."/>
        </authorList>
    </citation>
    <scope>NUCLEOTIDE SEQUENCE</scope>
    <source>
        <strain evidence="5">JCM 4122</strain>
    </source>
</reference>
<keyword evidence="6" id="KW-1185">Reference proteome</keyword>
<dbReference type="Proteomes" id="UP000632849">
    <property type="component" value="Unassembled WGS sequence"/>
</dbReference>
<evidence type="ECO:0000256" key="1">
    <source>
        <dbReference type="ARBA" id="ARBA00001964"/>
    </source>
</evidence>
<evidence type="ECO:0000313" key="6">
    <source>
        <dbReference type="Proteomes" id="UP000632849"/>
    </source>
</evidence>
<dbReference type="CDD" id="cd02012">
    <property type="entry name" value="TPP_TK"/>
    <property type="match status" value="1"/>
</dbReference>
<protein>
    <submittedName>
        <fullName evidence="5">Transketolase, N-terminal subunit</fullName>
    </submittedName>
</protein>
<dbReference type="SUPFAM" id="SSF52518">
    <property type="entry name" value="Thiamin diphosphate-binding fold (THDP-binding)"/>
    <property type="match status" value="1"/>
</dbReference>
<dbReference type="AlphaFoldDB" id="A0A919BBU8"/>
<evidence type="ECO:0000259" key="4">
    <source>
        <dbReference type="Pfam" id="PF00456"/>
    </source>
</evidence>
<evidence type="ECO:0000256" key="2">
    <source>
        <dbReference type="ARBA" id="ARBA00007131"/>
    </source>
</evidence>